<feature type="non-terminal residue" evidence="3">
    <location>
        <position position="1"/>
    </location>
</feature>
<protein>
    <submittedName>
        <fullName evidence="3">Uncharacterized protein LOC106466765</fullName>
    </submittedName>
</protein>
<proteinExistence type="predicted"/>
<sequence length="158" mass="18083">DGSCNTNYSFFCHKRACPPGYYAYEFDCFRIIPVPVLYEKASEFCGVDGAVVARVRNSNTQEFLELLANAAGIQDEEFWIDPNSDINSNVNLLGTVTEGCIALQLSNSITLQIACSLEKYFICQIEFEDEEFTKCSDRIEDCFMPRYDNVTFQHEYLR</sequence>
<reference evidence="3" key="1">
    <citation type="submission" date="2025-08" db="UniProtKB">
        <authorList>
            <consortium name="RefSeq"/>
        </authorList>
    </citation>
    <scope>IDENTIFICATION</scope>
    <source>
        <tissue evidence="3">Muscle</tissue>
    </source>
</reference>
<dbReference type="GeneID" id="106466765"/>
<name>A0ABM1BI79_LIMPO</name>
<dbReference type="SMART" id="SM00034">
    <property type="entry name" value="CLECT"/>
    <property type="match status" value="1"/>
</dbReference>
<dbReference type="CDD" id="cd00037">
    <property type="entry name" value="CLECT"/>
    <property type="match status" value="1"/>
</dbReference>
<dbReference type="SUPFAM" id="SSF56436">
    <property type="entry name" value="C-type lectin-like"/>
    <property type="match status" value="1"/>
</dbReference>
<dbReference type="Gene3D" id="3.10.100.10">
    <property type="entry name" value="Mannose-Binding Protein A, subunit A"/>
    <property type="match status" value="1"/>
</dbReference>
<organism evidence="2 3">
    <name type="scientific">Limulus polyphemus</name>
    <name type="common">Atlantic horseshoe crab</name>
    <dbReference type="NCBI Taxonomy" id="6850"/>
    <lineage>
        <taxon>Eukaryota</taxon>
        <taxon>Metazoa</taxon>
        <taxon>Ecdysozoa</taxon>
        <taxon>Arthropoda</taxon>
        <taxon>Chelicerata</taxon>
        <taxon>Merostomata</taxon>
        <taxon>Xiphosura</taxon>
        <taxon>Limulidae</taxon>
        <taxon>Limulus</taxon>
    </lineage>
</organism>
<feature type="domain" description="C-type lectin" evidence="1">
    <location>
        <begin position="17"/>
        <end position="124"/>
    </location>
</feature>
<gene>
    <name evidence="3" type="primary">LOC106466765</name>
</gene>
<dbReference type="InterPro" id="IPR016187">
    <property type="entry name" value="CTDL_fold"/>
</dbReference>
<accession>A0ABM1BI79</accession>
<dbReference type="InterPro" id="IPR016186">
    <property type="entry name" value="C-type_lectin-like/link_sf"/>
</dbReference>
<evidence type="ECO:0000313" key="3">
    <source>
        <dbReference type="RefSeq" id="XP_013782518.2"/>
    </source>
</evidence>
<dbReference type="RefSeq" id="XP_013782518.2">
    <property type="nucleotide sequence ID" value="XM_013927064.2"/>
</dbReference>
<dbReference type="InterPro" id="IPR001304">
    <property type="entry name" value="C-type_lectin-like"/>
</dbReference>
<evidence type="ECO:0000313" key="2">
    <source>
        <dbReference type="Proteomes" id="UP000694941"/>
    </source>
</evidence>
<keyword evidence="2" id="KW-1185">Reference proteome</keyword>
<evidence type="ECO:0000259" key="1">
    <source>
        <dbReference type="SMART" id="SM00034"/>
    </source>
</evidence>
<dbReference type="Proteomes" id="UP000694941">
    <property type="component" value="Unplaced"/>
</dbReference>